<evidence type="ECO:0000313" key="2">
    <source>
        <dbReference type="Proteomes" id="UP000789525"/>
    </source>
</evidence>
<protein>
    <submittedName>
        <fullName evidence="1">1908_t:CDS:1</fullName>
    </submittedName>
</protein>
<name>A0ACA9KRQ4_9GLOM</name>
<sequence length="151" mass="17559">MIDSLFVLNSSGKIIIEKHWRGLINRQIVDYFNDQVSNQTSSEDVLPIISTPKYQLVHVYRSGLTFLSPVTNEVDALLVLEFLHRIVDILAEYFGEIAETSIKDNFDTVYQLLEEMMDYGKYNEFRLALEIKNLWYPLKLITKIHRQGSTA</sequence>
<accession>A0ACA9KRQ4</accession>
<gene>
    <name evidence="1" type="ORF">ACOLOM_LOCUS2328</name>
</gene>
<keyword evidence="2" id="KW-1185">Reference proteome</keyword>
<dbReference type="EMBL" id="CAJVPT010002967">
    <property type="protein sequence ID" value="CAG8489712.1"/>
    <property type="molecule type" value="Genomic_DNA"/>
</dbReference>
<comment type="caution">
    <text evidence="1">The sequence shown here is derived from an EMBL/GenBank/DDBJ whole genome shotgun (WGS) entry which is preliminary data.</text>
</comment>
<proteinExistence type="predicted"/>
<feature type="non-terminal residue" evidence="1">
    <location>
        <position position="151"/>
    </location>
</feature>
<organism evidence="1 2">
    <name type="scientific">Acaulospora colombiana</name>
    <dbReference type="NCBI Taxonomy" id="27376"/>
    <lineage>
        <taxon>Eukaryota</taxon>
        <taxon>Fungi</taxon>
        <taxon>Fungi incertae sedis</taxon>
        <taxon>Mucoromycota</taxon>
        <taxon>Glomeromycotina</taxon>
        <taxon>Glomeromycetes</taxon>
        <taxon>Diversisporales</taxon>
        <taxon>Acaulosporaceae</taxon>
        <taxon>Acaulospora</taxon>
    </lineage>
</organism>
<evidence type="ECO:0000313" key="1">
    <source>
        <dbReference type="EMBL" id="CAG8489712.1"/>
    </source>
</evidence>
<reference evidence="1" key="1">
    <citation type="submission" date="2021-06" db="EMBL/GenBank/DDBJ databases">
        <authorList>
            <person name="Kallberg Y."/>
            <person name="Tangrot J."/>
            <person name="Rosling A."/>
        </authorList>
    </citation>
    <scope>NUCLEOTIDE SEQUENCE</scope>
    <source>
        <strain evidence="1">CL356</strain>
    </source>
</reference>
<dbReference type="Proteomes" id="UP000789525">
    <property type="component" value="Unassembled WGS sequence"/>
</dbReference>